<dbReference type="RefSeq" id="WP_012154510.1">
    <property type="nucleotide sequence ID" value="NC_009901.1"/>
</dbReference>
<dbReference type="OrthoDB" id="5588975at2"/>
<keyword evidence="2" id="KW-1185">Reference proteome</keyword>
<dbReference type="SUPFAM" id="SSF143737">
    <property type="entry name" value="YeeU-like"/>
    <property type="match status" value="1"/>
</dbReference>
<organism evidence="1 2">
    <name type="scientific">Shewanella pealeana (strain ATCC 700345 / ANG-SQ1)</name>
    <dbReference type="NCBI Taxonomy" id="398579"/>
    <lineage>
        <taxon>Bacteria</taxon>
        <taxon>Pseudomonadati</taxon>
        <taxon>Pseudomonadota</taxon>
        <taxon>Gammaproteobacteria</taxon>
        <taxon>Alteromonadales</taxon>
        <taxon>Shewanellaceae</taxon>
        <taxon>Shewanella</taxon>
    </lineage>
</organism>
<evidence type="ECO:0000313" key="1">
    <source>
        <dbReference type="EMBL" id="ABV86584.1"/>
    </source>
</evidence>
<dbReference type="GO" id="GO:0051495">
    <property type="term" value="P:positive regulation of cytoskeleton organization"/>
    <property type="evidence" value="ECO:0007669"/>
    <property type="project" value="InterPro"/>
</dbReference>
<name>A8H1Z7_SHEPA</name>
<dbReference type="Pfam" id="PF06154">
    <property type="entry name" value="CbeA_antitoxin"/>
    <property type="match status" value="1"/>
</dbReference>
<proteinExistence type="predicted"/>
<dbReference type="KEGG" id="spl:Spea_1257"/>
<dbReference type="HOGENOM" id="CLU_144696_0_0_6"/>
<dbReference type="InterPro" id="IPR038025">
    <property type="entry name" value="CbeA_sf"/>
</dbReference>
<dbReference type="STRING" id="398579.Spea_1257"/>
<dbReference type="Gene3D" id="3.30.450.20">
    <property type="entry name" value="PAS domain"/>
    <property type="match status" value="1"/>
</dbReference>
<dbReference type="AlphaFoldDB" id="A8H1Z7"/>
<reference evidence="1 2" key="1">
    <citation type="submission" date="2007-10" db="EMBL/GenBank/DDBJ databases">
        <title>Complete sequence of Shewanella pealeana ATCC 700345.</title>
        <authorList>
            <consortium name="US DOE Joint Genome Institute"/>
            <person name="Copeland A."/>
            <person name="Lucas S."/>
            <person name="Lapidus A."/>
            <person name="Barry K."/>
            <person name="Glavina del Rio T."/>
            <person name="Dalin E."/>
            <person name="Tice H."/>
            <person name="Pitluck S."/>
            <person name="Chertkov O."/>
            <person name="Brettin T."/>
            <person name="Bruce D."/>
            <person name="Detter J.C."/>
            <person name="Han C."/>
            <person name="Schmutz J."/>
            <person name="Larimer F."/>
            <person name="Land M."/>
            <person name="Hauser L."/>
            <person name="Kyrpides N."/>
            <person name="Kim E."/>
            <person name="Zhao J.-S.Z."/>
            <person name="Manno D."/>
            <person name="Hawari J."/>
            <person name="Richardson P."/>
        </authorList>
    </citation>
    <scope>NUCLEOTIDE SEQUENCE [LARGE SCALE GENOMIC DNA]</scope>
    <source>
        <strain evidence="2">ATCC 700345 / ANG-SQ1</strain>
    </source>
</reference>
<gene>
    <name evidence="1" type="ordered locus">Spea_1257</name>
</gene>
<dbReference type="Proteomes" id="UP000002608">
    <property type="component" value="Chromosome"/>
</dbReference>
<protein>
    <submittedName>
        <fullName evidence="1">YagBYeeUYfjZ family protein</fullName>
    </submittedName>
</protein>
<dbReference type="eggNOG" id="ENOG5032VUB">
    <property type="taxonomic scope" value="Bacteria"/>
</dbReference>
<dbReference type="InterPro" id="IPR009320">
    <property type="entry name" value="Antitoxin_CbeA"/>
</dbReference>
<sequence length="113" mass="12692">MTTIQPSMPYQWGLQRNITPRFGARLILQGSRLDFLWDRSGFVGSFPPAQGQLLNDAFSEIIKQLENQVSLGHLDARQQRSITLQHAGFTCEADTLGSHGYLYIAIYPTTANH</sequence>
<dbReference type="EMBL" id="CP000851">
    <property type="protein sequence ID" value="ABV86584.1"/>
    <property type="molecule type" value="Genomic_DNA"/>
</dbReference>
<evidence type="ECO:0000313" key="2">
    <source>
        <dbReference type="Proteomes" id="UP000002608"/>
    </source>
</evidence>
<accession>A8H1Z7</accession>